<reference evidence="2" key="1">
    <citation type="journal article" date="2019" name="Int. J. Syst. Evol. Microbiol.">
        <title>The Global Catalogue of Microorganisms (GCM) 10K type strain sequencing project: providing services to taxonomists for standard genome sequencing and annotation.</title>
        <authorList>
            <consortium name="The Broad Institute Genomics Platform"/>
            <consortium name="The Broad Institute Genome Sequencing Center for Infectious Disease"/>
            <person name="Wu L."/>
            <person name="Ma J."/>
        </authorList>
    </citation>
    <scope>NUCLEOTIDE SEQUENCE [LARGE SCALE GENOMIC DNA]</scope>
    <source>
        <strain evidence="2">IBRC-M 10908</strain>
    </source>
</reference>
<dbReference type="EMBL" id="JBHSDK010000050">
    <property type="protein sequence ID" value="MFC4337662.1"/>
    <property type="molecule type" value="Genomic_DNA"/>
</dbReference>
<proteinExistence type="predicted"/>
<organism evidence="1 2">
    <name type="scientific">Salininema proteolyticum</name>
    <dbReference type="NCBI Taxonomy" id="1607685"/>
    <lineage>
        <taxon>Bacteria</taxon>
        <taxon>Bacillati</taxon>
        <taxon>Actinomycetota</taxon>
        <taxon>Actinomycetes</taxon>
        <taxon>Glycomycetales</taxon>
        <taxon>Glycomycetaceae</taxon>
        <taxon>Salininema</taxon>
    </lineage>
</organism>
<comment type="caution">
    <text evidence="1">The sequence shown here is derived from an EMBL/GenBank/DDBJ whole genome shotgun (WGS) entry which is preliminary data.</text>
</comment>
<sequence>MGYKWNLPHQEAIMRRALPSIFRPASPAERRASAVLEVSRCCSAALRWAFQFTYESGRSTRS</sequence>
<name>A0ABV8U3R7_9ACTN</name>
<accession>A0ABV8U3R7</accession>
<gene>
    <name evidence="1" type="ORF">ACFPET_20915</name>
</gene>
<keyword evidence="2" id="KW-1185">Reference proteome</keyword>
<protein>
    <submittedName>
        <fullName evidence="1">Uncharacterized protein</fullName>
    </submittedName>
</protein>
<evidence type="ECO:0000313" key="2">
    <source>
        <dbReference type="Proteomes" id="UP001595823"/>
    </source>
</evidence>
<dbReference type="Proteomes" id="UP001595823">
    <property type="component" value="Unassembled WGS sequence"/>
</dbReference>
<dbReference type="RefSeq" id="WP_380624874.1">
    <property type="nucleotide sequence ID" value="NZ_JBHSDK010000050.1"/>
</dbReference>
<evidence type="ECO:0000313" key="1">
    <source>
        <dbReference type="EMBL" id="MFC4337662.1"/>
    </source>
</evidence>